<dbReference type="GO" id="GO:0004706">
    <property type="term" value="F:JUN kinase kinase kinase activity"/>
    <property type="evidence" value="ECO:0007669"/>
    <property type="project" value="TreeGrafter"/>
</dbReference>
<evidence type="ECO:0000256" key="1">
    <source>
        <dbReference type="SAM" id="MobiDB-lite"/>
    </source>
</evidence>
<evidence type="ECO:0000313" key="5">
    <source>
        <dbReference type="Proteomes" id="UP001174136"/>
    </source>
</evidence>
<dbReference type="AlphaFoldDB" id="A0AA47P1U2"/>
<dbReference type="EMBL" id="JAOPHQ010002867">
    <property type="protein sequence ID" value="KAK0145295.1"/>
    <property type="molecule type" value="Genomic_DNA"/>
</dbReference>
<dbReference type="PANTHER" id="PTHR44329:SF6">
    <property type="entry name" value="RECEPTOR-INTERACTING SERINE_THREONINE-PROTEIN KINASE 1"/>
    <property type="match status" value="1"/>
</dbReference>
<feature type="domain" description="Protein kinase" evidence="2">
    <location>
        <begin position="15"/>
        <end position="291"/>
    </location>
</feature>
<evidence type="ECO:0000313" key="4">
    <source>
        <dbReference type="EMBL" id="KAK0145295.1"/>
    </source>
</evidence>
<dbReference type="PROSITE" id="PS00108">
    <property type="entry name" value="PROTEIN_KINASE_ST"/>
    <property type="match status" value="1"/>
</dbReference>
<dbReference type="SUPFAM" id="SSF47986">
    <property type="entry name" value="DEATH domain"/>
    <property type="match status" value="1"/>
</dbReference>
<proteinExistence type="predicted"/>
<dbReference type="Pfam" id="PF07714">
    <property type="entry name" value="PK_Tyr_Ser-Thr"/>
    <property type="match status" value="1"/>
</dbReference>
<dbReference type="InterPro" id="IPR051681">
    <property type="entry name" value="Ser/Thr_Kinases-Pseudokinases"/>
</dbReference>
<evidence type="ECO:0000259" key="3">
    <source>
        <dbReference type="PROSITE" id="PS50017"/>
    </source>
</evidence>
<dbReference type="Pfam" id="PF12721">
    <property type="entry name" value="RHIM"/>
    <property type="match status" value="1"/>
</dbReference>
<keyword evidence="4" id="KW-0808">Transferase</keyword>
<dbReference type="Pfam" id="PF00531">
    <property type="entry name" value="Death"/>
    <property type="match status" value="1"/>
</dbReference>
<dbReference type="Proteomes" id="UP001174136">
    <property type="component" value="Unassembled WGS sequence"/>
</dbReference>
<dbReference type="InterPro" id="IPR000719">
    <property type="entry name" value="Prot_kinase_dom"/>
</dbReference>
<dbReference type="InterPro" id="IPR008271">
    <property type="entry name" value="Ser/Thr_kinase_AS"/>
</dbReference>
<dbReference type="InterPro" id="IPR011009">
    <property type="entry name" value="Kinase-like_dom_sf"/>
</dbReference>
<feature type="compositionally biased region" description="Basic and acidic residues" evidence="1">
    <location>
        <begin position="400"/>
        <end position="413"/>
    </location>
</feature>
<dbReference type="InterPro" id="IPR025735">
    <property type="entry name" value="RHIM"/>
</dbReference>
<feature type="region of interest" description="Disordered" evidence="1">
    <location>
        <begin position="298"/>
        <end position="321"/>
    </location>
</feature>
<dbReference type="GO" id="GO:0005524">
    <property type="term" value="F:ATP binding"/>
    <property type="evidence" value="ECO:0007669"/>
    <property type="project" value="InterPro"/>
</dbReference>
<dbReference type="PANTHER" id="PTHR44329">
    <property type="entry name" value="SERINE/THREONINE-PROTEIN KINASE TNNI3K-RELATED"/>
    <property type="match status" value="1"/>
</dbReference>
<dbReference type="Gene3D" id="1.10.533.10">
    <property type="entry name" value="Death Domain, Fas"/>
    <property type="match status" value="1"/>
</dbReference>
<keyword evidence="4" id="KW-0675">Receptor</keyword>
<dbReference type="SUPFAM" id="SSF56112">
    <property type="entry name" value="Protein kinase-like (PK-like)"/>
    <property type="match status" value="1"/>
</dbReference>
<gene>
    <name evidence="4" type="primary">Ripk1</name>
    <name evidence="4" type="ORF">N1851_015806</name>
</gene>
<sequence>MASPPDTAQMRSSDLIKKEPLDYGGFGKVYLCYHKTLGRVVLKTVFNGALRNDDSKRSLVEEGTLMTRLCHDRVVKLLGVIVEEGDYSLVMELIPKGNLQDMLQKVSVPMSIKGRIILEILEGMVYLTKNNVIHKDLKPENILVDKDFHIKIADLGLATCQSWSKLTREVSKRKSRLGCTMGTKAAGTLSYMAPEHLENLNCRSTEKSDVYSFAIVVWVILTGQDPYENARSEDQVYLCVRKGDRPEVELITEDTPKEMVELMKSCWQQDPLQRPTFEGMLTELYDGPEWLVEKMKSLSTPPDVSPDGPAPLLSSESVPPGPVEASIEDLTFLSCRTDVEVDAQGVGGEGGRATLQQKLDMELQYHKKGSYTYVSQPDSVQACQSDPMGFYPLQSTISDCEGRQPKPTEDHHPMPSSVHPVPADSSEDSHLRPNSGLYKSMASSASSAKYISVASSTHSLTEQRTTPQEEGHPLCNRQHSCPVYSVPNTMVPDHTAGHCFAPNKIGPLQDSGSQGMFIQNASAIQIGNNNSLSIRGSESCASGMCNSLQAKECSALKEALQKYEHQAVTEEHLELLRDNIGNNWKRCARRLGLTNVEVDSVDHDYNRDGLQEKVHQMLECWRMKEGSVGCTVGKLCQALDGHITAAVIQKLLSTCKRNNFST</sequence>
<dbReference type="SMART" id="SM00220">
    <property type="entry name" value="S_TKc"/>
    <property type="match status" value="1"/>
</dbReference>
<dbReference type="InterPro" id="IPR011029">
    <property type="entry name" value="DEATH-like_dom_sf"/>
</dbReference>
<comment type="caution">
    <text evidence="4">The sequence shown here is derived from an EMBL/GenBank/DDBJ whole genome shotgun (WGS) entry which is preliminary data.</text>
</comment>
<dbReference type="PROSITE" id="PS50011">
    <property type="entry name" value="PROTEIN_KINASE_DOM"/>
    <property type="match status" value="1"/>
</dbReference>
<dbReference type="GO" id="GO:0031349">
    <property type="term" value="P:positive regulation of defense response"/>
    <property type="evidence" value="ECO:0007669"/>
    <property type="project" value="UniProtKB-ARBA"/>
</dbReference>
<dbReference type="InterPro" id="IPR001245">
    <property type="entry name" value="Ser-Thr/Tyr_kinase_cat_dom"/>
</dbReference>
<dbReference type="PROSITE" id="PS50017">
    <property type="entry name" value="DEATH_DOMAIN"/>
    <property type="match status" value="1"/>
</dbReference>
<accession>A0AA47P1U2</accession>
<feature type="domain" description="Death" evidence="3">
    <location>
        <begin position="569"/>
        <end position="639"/>
    </location>
</feature>
<dbReference type="GO" id="GO:0043123">
    <property type="term" value="P:positive regulation of canonical NF-kappaB signal transduction"/>
    <property type="evidence" value="ECO:0007669"/>
    <property type="project" value="UniProtKB-ARBA"/>
</dbReference>
<dbReference type="GO" id="GO:0009893">
    <property type="term" value="P:positive regulation of metabolic process"/>
    <property type="evidence" value="ECO:0007669"/>
    <property type="project" value="UniProtKB-ARBA"/>
</dbReference>
<dbReference type="GO" id="GO:0071345">
    <property type="term" value="P:cellular response to cytokine stimulus"/>
    <property type="evidence" value="ECO:0007669"/>
    <property type="project" value="UniProtKB-ARBA"/>
</dbReference>
<organism evidence="4 5">
    <name type="scientific">Merluccius polli</name>
    <name type="common">Benguela hake</name>
    <name type="synonym">Merluccius cadenati</name>
    <dbReference type="NCBI Taxonomy" id="89951"/>
    <lineage>
        <taxon>Eukaryota</taxon>
        <taxon>Metazoa</taxon>
        <taxon>Chordata</taxon>
        <taxon>Craniata</taxon>
        <taxon>Vertebrata</taxon>
        <taxon>Euteleostomi</taxon>
        <taxon>Actinopterygii</taxon>
        <taxon>Neopterygii</taxon>
        <taxon>Teleostei</taxon>
        <taxon>Neoteleostei</taxon>
        <taxon>Acanthomorphata</taxon>
        <taxon>Zeiogadaria</taxon>
        <taxon>Gadariae</taxon>
        <taxon>Gadiformes</taxon>
        <taxon>Gadoidei</taxon>
        <taxon>Merlucciidae</taxon>
        <taxon>Merluccius</taxon>
    </lineage>
</organism>
<reference evidence="4" key="1">
    <citation type="journal article" date="2023" name="Front. Mar. Sci.">
        <title>A new Merluccius polli reference genome to investigate the effects of global change in West African waters.</title>
        <authorList>
            <person name="Mateo J.L."/>
            <person name="Blanco-Fernandez C."/>
            <person name="Garcia-Vazquez E."/>
            <person name="Machado-Schiaffino G."/>
        </authorList>
    </citation>
    <scope>NUCLEOTIDE SEQUENCE</scope>
    <source>
        <strain evidence="4">C29</strain>
        <tissue evidence="4">Fin</tissue>
    </source>
</reference>
<dbReference type="SMART" id="SM00005">
    <property type="entry name" value="DEATH"/>
    <property type="match status" value="1"/>
</dbReference>
<keyword evidence="4" id="KW-0418">Kinase</keyword>
<keyword evidence="5" id="KW-1185">Reference proteome</keyword>
<name>A0AA47P1U2_MERPO</name>
<feature type="region of interest" description="Disordered" evidence="1">
    <location>
        <begin position="398"/>
        <end position="438"/>
    </location>
</feature>
<dbReference type="Gene3D" id="1.10.510.10">
    <property type="entry name" value="Transferase(Phosphotransferase) domain 1"/>
    <property type="match status" value="1"/>
</dbReference>
<dbReference type="InterPro" id="IPR000488">
    <property type="entry name" value="Death_dom"/>
</dbReference>
<protein>
    <submittedName>
        <fullName evidence="4">Receptor-interacting serine/threonine-protein kinase 1</fullName>
    </submittedName>
</protein>
<evidence type="ECO:0000259" key="2">
    <source>
        <dbReference type="PROSITE" id="PS50011"/>
    </source>
</evidence>